<keyword evidence="2" id="KW-0812">Transmembrane</keyword>
<dbReference type="EMBL" id="JAUPFM010000007">
    <property type="protein sequence ID" value="KAK2846940.1"/>
    <property type="molecule type" value="Genomic_DNA"/>
</dbReference>
<protein>
    <submittedName>
        <fullName evidence="4">Uncharacterized protein</fullName>
    </submittedName>
</protein>
<dbReference type="InterPro" id="IPR015484">
    <property type="entry name" value="CD3_esu/gsu/dsu"/>
</dbReference>
<evidence type="ECO:0000256" key="1">
    <source>
        <dbReference type="SAM" id="MobiDB-lite"/>
    </source>
</evidence>
<evidence type="ECO:0000256" key="3">
    <source>
        <dbReference type="SAM" id="SignalP"/>
    </source>
</evidence>
<accession>A0AA88SSQ0</accession>
<dbReference type="Gene3D" id="2.60.40.10">
    <property type="entry name" value="Immunoglobulins"/>
    <property type="match status" value="1"/>
</dbReference>
<keyword evidence="3" id="KW-0732">Signal</keyword>
<feature type="region of interest" description="Disordered" evidence="1">
    <location>
        <begin position="125"/>
        <end position="174"/>
    </location>
</feature>
<feature type="signal peptide" evidence="3">
    <location>
        <begin position="1"/>
        <end position="20"/>
    </location>
</feature>
<dbReference type="PANTHER" id="PTHR10570:SF8">
    <property type="entry name" value="T-CELL SURFACE GLYCOPROTEIN CD3 GAMMA CHAIN"/>
    <property type="match status" value="1"/>
</dbReference>
<keyword evidence="2" id="KW-1133">Transmembrane helix</keyword>
<evidence type="ECO:0000313" key="4">
    <source>
        <dbReference type="EMBL" id="KAK2846940.1"/>
    </source>
</evidence>
<proteinExistence type="predicted"/>
<feature type="chain" id="PRO_5041736004" evidence="3">
    <location>
        <begin position="21"/>
        <end position="174"/>
    </location>
</feature>
<keyword evidence="5" id="KW-1185">Reference proteome</keyword>
<evidence type="ECO:0000313" key="5">
    <source>
        <dbReference type="Proteomes" id="UP001187415"/>
    </source>
</evidence>
<keyword evidence="2" id="KW-0472">Membrane</keyword>
<comment type="caution">
    <text evidence="4">The sequence shown here is derived from an EMBL/GenBank/DDBJ whole genome shotgun (WGS) entry which is preliminary data.</text>
</comment>
<dbReference type="GO" id="GO:0045059">
    <property type="term" value="P:positive thymic T cell selection"/>
    <property type="evidence" value="ECO:0007669"/>
    <property type="project" value="TreeGrafter"/>
</dbReference>
<dbReference type="GO" id="GO:0009897">
    <property type="term" value="C:external side of plasma membrane"/>
    <property type="evidence" value="ECO:0007669"/>
    <property type="project" value="TreeGrafter"/>
</dbReference>
<dbReference type="GO" id="GO:0004888">
    <property type="term" value="F:transmembrane signaling receptor activity"/>
    <property type="evidence" value="ECO:0007669"/>
    <property type="project" value="TreeGrafter"/>
</dbReference>
<dbReference type="InterPro" id="IPR013783">
    <property type="entry name" value="Ig-like_fold"/>
</dbReference>
<dbReference type="Gene3D" id="1.10.287.770">
    <property type="entry name" value="YojJ-like"/>
    <property type="match status" value="1"/>
</dbReference>
<evidence type="ECO:0000256" key="2">
    <source>
        <dbReference type="SAM" id="Phobius"/>
    </source>
</evidence>
<organism evidence="4 5">
    <name type="scientific">Channa striata</name>
    <name type="common">Snakehead murrel</name>
    <name type="synonym">Ophicephalus striatus</name>
    <dbReference type="NCBI Taxonomy" id="64152"/>
    <lineage>
        <taxon>Eukaryota</taxon>
        <taxon>Metazoa</taxon>
        <taxon>Chordata</taxon>
        <taxon>Craniata</taxon>
        <taxon>Vertebrata</taxon>
        <taxon>Euteleostomi</taxon>
        <taxon>Actinopterygii</taxon>
        <taxon>Neopterygii</taxon>
        <taxon>Teleostei</taxon>
        <taxon>Neoteleostei</taxon>
        <taxon>Acanthomorphata</taxon>
        <taxon>Anabantaria</taxon>
        <taxon>Anabantiformes</taxon>
        <taxon>Channoidei</taxon>
        <taxon>Channidae</taxon>
        <taxon>Channa</taxon>
    </lineage>
</organism>
<feature type="transmembrane region" description="Helical" evidence="2">
    <location>
        <begin position="98"/>
        <end position="120"/>
    </location>
</feature>
<dbReference type="AlphaFoldDB" id="A0AA88SSQ0"/>
<sequence>MKYQLAIFGCLLLLWTLTESQEGAKKDKITVKKTGNGIQLACSDTTLEIKNWDRTVVNTTLEYKDENSGEYSCGEAGDKIYVKFRTCDNCIELDQGSVIGMVVGDIVATIVIGVAVYLIASQDQIRPNTSQKRSSDRQHLVPREGGSRGPNDHYEQLRPKGGQKDTYDVITNRK</sequence>
<dbReference type="PANTHER" id="PTHR10570">
    <property type="entry name" value="T-CELL SURFACE GLYCOPROTEIN CD3 GAMMA CHAIN / DELTA CHAIN"/>
    <property type="match status" value="1"/>
</dbReference>
<name>A0AA88SSQ0_CHASR</name>
<dbReference type="Proteomes" id="UP001187415">
    <property type="component" value="Unassembled WGS sequence"/>
</dbReference>
<feature type="compositionally biased region" description="Basic and acidic residues" evidence="1">
    <location>
        <begin position="133"/>
        <end position="167"/>
    </location>
</feature>
<dbReference type="GO" id="GO:0007166">
    <property type="term" value="P:cell surface receptor signaling pathway"/>
    <property type="evidence" value="ECO:0007669"/>
    <property type="project" value="TreeGrafter"/>
</dbReference>
<reference evidence="4" key="1">
    <citation type="submission" date="2023-07" db="EMBL/GenBank/DDBJ databases">
        <title>Chromosome-level Genome Assembly of Striped Snakehead (Channa striata).</title>
        <authorList>
            <person name="Liu H."/>
        </authorList>
    </citation>
    <scope>NUCLEOTIDE SEQUENCE</scope>
    <source>
        <strain evidence="4">Gz</strain>
        <tissue evidence="4">Muscle</tissue>
    </source>
</reference>
<gene>
    <name evidence="4" type="ORF">Q5P01_009939</name>
</gene>
<dbReference type="GO" id="GO:0042105">
    <property type="term" value="C:alpha-beta T cell receptor complex"/>
    <property type="evidence" value="ECO:0007669"/>
    <property type="project" value="TreeGrafter"/>
</dbReference>